<dbReference type="EMBL" id="DS268109">
    <property type="protein sequence ID" value="KMM63770.1"/>
    <property type="molecule type" value="Genomic_DNA"/>
</dbReference>
<dbReference type="VEuPathDB" id="FungiDB:CPAG_00124"/>
<evidence type="ECO:0000313" key="2">
    <source>
        <dbReference type="EMBL" id="KMM63770.1"/>
    </source>
</evidence>
<feature type="region of interest" description="Disordered" evidence="1">
    <location>
        <begin position="1"/>
        <end position="27"/>
    </location>
</feature>
<reference evidence="3" key="3">
    <citation type="journal article" date="2010" name="Genome Res.">
        <title>Population genomic sequencing of Coccidioides fungi reveals recent hybridization and transposon control.</title>
        <authorList>
            <person name="Neafsey D.E."/>
            <person name="Barker B.M."/>
            <person name="Sharpton T.J."/>
            <person name="Stajich J.E."/>
            <person name="Park D.J."/>
            <person name="Whiston E."/>
            <person name="Hung C.-Y."/>
            <person name="McMahan C."/>
            <person name="White J."/>
            <person name="Sykes S."/>
            <person name="Heiman D."/>
            <person name="Young S."/>
            <person name="Zeng Q."/>
            <person name="Abouelleil A."/>
            <person name="Aftuck L."/>
            <person name="Bessette D."/>
            <person name="Brown A."/>
            <person name="FitzGerald M."/>
            <person name="Lui A."/>
            <person name="Macdonald J.P."/>
            <person name="Priest M."/>
            <person name="Orbach M.J."/>
            <person name="Galgiani J.N."/>
            <person name="Kirkland T.N."/>
            <person name="Cole G.T."/>
            <person name="Birren B.W."/>
            <person name="Henn M.R."/>
            <person name="Taylor J.W."/>
            <person name="Rounsley S.D."/>
        </authorList>
    </citation>
    <scope>NUCLEOTIDE SEQUENCE [LARGE SCALE GENOMIC DNA]</scope>
    <source>
        <strain evidence="3">RMSCC 3488</strain>
    </source>
</reference>
<protein>
    <submittedName>
        <fullName evidence="2">Uncharacterized protein</fullName>
    </submittedName>
</protein>
<reference evidence="3" key="2">
    <citation type="journal article" date="2009" name="Genome Res.">
        <title>Comparative genomic analyses of the human fungal pathogens Coccidioides and their relatives.</title>
        <authorList>
            <person name="Sharpton T.J."/>
            <person name="Stajich J.E."/>
            <person name="Rounsley S.D."/>
            <person name="Gardner M.J."/>
            <person name="Wortman J.R."/>
            <person name="Jordar V.S."/>
            <person name="Maiti R."/>
            <person name="Kodira C.D."/>
            <person name="Neafsey D.E."/>
            <person name="Zeng Q."/>
            <person name="Hung C.-Y."/>
            <person name="McMahan C."/>
            <person name="Muszewska A."/>
            <person name="Grynberg M."/>
            <person name="Mandel M.A."/>
            <person name="Kellner E.M."/>
            <person name="Barker B.M."/>
            <person name="Galgiani J.N."/>
            <person name="Orbach M.J."/>
            <person name="Kirkland T.N."/>
            <person name="Cole G.T."/>
            <person name="Henn M.R."/>
            <person name="Birren B.W."/>
            <person name="Taylor J.W."/>
        </authorList>
    </citation>
    <scope>NUCLEOTIDE SEQUENCE [LARGE SCALE GENOMIC DNA]</scope>
    <source>
        <strain evidence="3">RMSCC 3488</strain>
    </source>
</reference>
<sequence>MSSRRLSCPVSERAGERDMPTTNHCRLNMPTQMDWHPHIRLRNIKRGYLTTFDKRWFLGTSIRAGCTSPFKVCDLRLVRCKVPEKYPHEFLQGAARPMDDAFDVAVLEAFPDKP</sequence>
<evidence type="ECO:0000313" key="3">
    <source>
        <dbReference type="Proteomes" id="UP000054567"/>
    </source>
</evidence>
<name>A0A0J6F3C5_COCPO</name>
<gene>
    <name evidence="2" type="ORF">CPAG_00124</name>
</gene>
<dbReference type="AlphaFoldDB" id="A0A0J6F3C5"/>
<accession>A0A0J6F3C5</accession>
<organism evidence="2 3">
    <name type="scientific">Coccidioides posadasii RMSCC 3488</name>
    <dbReference type="NCBI Taxonomy" id="454284"/>
    <lineage>
        <taxon>Eukaryota</taxon>
        <taxon>Fungi</taxon>
        <taxon>Dikarya</taxon>
        <taxon>Ascomycota</taxon>
        <taxon>Pezizomycotina</taxon>
        <taxon>Eurotiomycetes</taxon>
        <taxon>Eurotiomycetidae</taxon>
        <taxon>Onygenales</taxon>
        <taxon>Onygenaceae</taxon>
        <taxon>Coccidioides</taxon>
    </lineage>
</organism>
<proteinExistence type="predicted"/>
<dbReference type="Proteomes" id="UP000054567">
    <property type="component" value="Unassembled WGS sequence"/>
</dbReference>
<evidence type="ECO:0000256" key="1">
    <source>
        <dbReference type="SAM" id="MobiDB-lite"/>
    </source>
</evidence>
<reference evidence="2 3" key="1">
    <citation type="submission" date="2007-06" db="EMBL/GenBank/DDBJ databases">
        <title>The Genome Sequence of Coccidioides posadasii RMSCC_3488.</title>
        <authorList>
            <consortium name="Coccidioides Genome Resources Consortium"/>
            <consortium name="The Broad Institute Genome Sequencing Platform"/>
            <person name="Henn M.R."/>
            <person name="Sykes S."/>
            <person name="Young S."/>
            <person name="Jaffe D."/>
            <person name="Berlin A."/>
            <person name="Alvarez P."/>
            <person name="Butler J."/>
            <person name="Gnerre S."/>
            <person name="Grabherr M."/>
            <person name="Mauceli E."/>
            <person name="Brockman W."/>
            <person name="Kodira C."/>
            <person name="Alvarado L."/>
            <person name="Zeng Q."/>
            <person name="Crawford M."/>
            <person name="Antoine C."/>
            <person name="Devon K."/>
            <person name="Galgiani J."/>
            <person name="Orsborn K."/>
            <person name="Lewis M.L."/>
            <person name="Nusbaum C."/>
            <person name="Galagan J."/>
            <person name="Birren B."/>
        </authorList>
    </citation>
    <scope>NUCLEOTIDE SEQUENCE [LARGE SCALE GENOMIC DNA]</scope>
    <source>
        <strain evidence="2 3">RMSCC 3488</strain>
    </source>
</reference>